<comment type="caution">
    <text evidence="1">The sequence shown here is derived from an EMBL/GenBank/DDBJ whole genome shotgun (WGS) entry which is preliminary data.</text>
</comment>
<keyword evidence="2" id="KW-1185">Reference proteome</keyword>
<dbReference type="Gene3D" id="3.10.20.90">
    <property type="entry name" value="Phosphatidylinositol 3-kinase Catalytic Subunit, Chain A, domain 1"/>
    <property type="match status" value="1"/>
</dbReference>
<proteinExistence type="predicted"/>
<evidence type="ECO:0000313" key="1">
    <source>
        <dbReference type="EMBL" id="MCI30299.1"/>
    </source>
</evidence>
<evidence type="ECO:0000313" key="2">
    <source>
        <dbReference type="Proteomes" id="UP000265520"/>
    </source>
</evidence>
<dbReference type="SUPFAM" id="SSF54236">
    <property type="entry name" value="Ubiquitin-like"/>
    <property type="match status" value="1"/>
</dbReference>
<protein>
    <recommendedName>
        <fullName evidence="3">Ubiquitin-like domain-containing protein</fullName>
    </recommendedName>
</protein>
<organism evidence="1 2">
    <name type="scientific">Trifolium medium</name>
    <dbReference type="NCBI Taxonomy" id="97028"/>
    <lineage>
        <taxon>Eukaryota</taxon>
        <taxon>Viridiplantae</taxon>
        <taxon>Streptophyta</taxon>
        <taxon>Embryophyta</taxon>
        <taxon>Tracheophyta</taxon>
        <taxon>Spermatophyta</taxon>
        <taxon>Magnoliopsida</taxon>
        <taxon>eudicotyledons</taxon>
        <taxon>Gunneridae</taxon>
        <taxon>Pentapetalae</taxon>
        <taxon>rosids</taxon>
        <taxon>fabids</taxon>
        <taxon>Fabales</taxon>
        <taxon>Fabaceae</taxon>
        <taxon>Papilionoideae</taxon>
        <taxon>50 kb inversion clade</taxon>
        <taxon>NPAAA clade</taxon>
        <taxon>Hologalegina</taxon>
        <taxon>IRL clade</taxon>
        <taxon>Trifolieae</taxon>
        <taxon>Trifolium</taxon>
    </lineage>
</organism>
<dbReference type="EMBL" id="LXQA010178531">
    <property type="protein sequence ID" value="MCI30299.1"/>
    <property type="molecule type" value="Genomic_DNA"/>
</dbReference>
<reference evidence="1 2" key="1">
    <citation type="journal article" date="2018" name="Front. Plant Sci.">
        <title>Red Clover (Trifolium pratense) and Zigzag Clover (T. medium) - A Picture of Genomic Similarities and Differences.</title>
        <authorList>
            <person name="Dluhosova J."/>
            <person name="Istvanek J."/>
            <person name="Nedelnik J."/>
            <person name="Repkova J."/>
        </authorList>
    </citation>
    <scope>NUCLEOTIDE SEQUENCE [LARGE SCALE GENOMIC DNA]</scope>
    <source>
        <strain evidence="2">cv. 10/8</strain>
        <tissue evidence="1">Leaf</tissue>
    </source>
</reference>
<name>A0A392R232_9FABA</name>
<dbReference type="AlphaFoldDB" id="A0A392R232"/>
<evidence type="ECO:0008006" key="3">
    <source>
        <dbReference type="Google" id="ProtNLM"/>
    </source>
</evidence>
<dbReference type="CDD" id="cd17039">
    <property type="entry name" value="Ubl_ubiquitin_like"/>
    <property type="match status" value="1"/>
</dbReference>
<accession>A0A392R232</accession>
<dbReference type="InterPro" id="IPR029071">
    <property type="entry name" value="Ubiquitin-like_domsf"/>
</dbReference>
<dbReference type="Proteomes" id="UP000265520">
    <property type="component" value="Unassembled WGS sequence"/>
</dbReference>
<sequence length="96" mass="11213">MDLMNFTIHWMDYGSDYTFDVEMKRDATIMDLKLKIEEITQCPPKTQTLWCYTSMGELEDQLTIGSSNRISTEMNLQTDTRQTTFKVRNATHGYSV</sequence>